<feature type="compositionally biased region" description="Basic and acidic residues" evidence="1">
    <location>
        <begin position="75"/>
        <end position="85"/>
    </location>
</feature>
<proteinExistence type="predicted"/>
<feature type="region of interest" description="Disordered" evidence="1">
    <location>
        <begin position="1"/>
        <end position="107"/>
    </location>
</feature>
<name>M3EJH3_9ACTN</name>
<feature type="compositionally biased region" description="Basic and acidic residues" evidence="1">
    <location>
        <begin position="15"/>
        <end position="31"/>
    </location>
</feature>
<sequence length="107" mass="12238">MFPLRPGPGHGSGLSRRDSQGLDQLLPRDHPPVQLDLRGLQHLSQPRDFLPQPFHPDPGSRLPLLQHSQHRRHRAPLDHQADTRRRILPSLRAKPCLTSRNHTIQFG</sequence>
<reference evidence="3" key="1">
    <citation type="journal article" date="2013" name="Genome Announc.">
        <title>Draft Genome Sequence of Streptomyces bottropensis ATCC 25435, a Bottromycin-Producing Actinomycete.</title>
        <authorList>
            <person name="Zhang H."/>
            <person name="Zhou W."/>
            <person name="Zhuang Y."/>
            <person name="Liang X."/>
            <person name="Liu T."/>
        </authorList>
    </citation>
    <scope>NUCLEOTIDE SEQUENCE [LARGE SCALE GENOMIC DNA]</scope>
    <source>
        <strain evidence="3">ATCC 25435</strain>
    </source>
</reference>
<dbReference type="AlphaFoldDB" id="M3EJH3"/>
<dbReference type="Proteomes" id="UP000030760">
    <property type="component" value="Unassembled WGS sequence"/>
</dbReference>
<feature type="compositionally biased region" description="Polar residues" evidence="1">
    <location>
        <begin position="98"/>
        <end position="107"/>
    </location>
</feature>
<gene>
    <name evidence="2" type="ORF">SBD_2082</name>
</gene>
<evidence type="ECO:0000313" key="3">
    <source>
        <dbReference type="Proteomes" id="UP000030760"/>
    </source>
</evidence>
<evidence type="ECO:0000256" key="1">
    <source>
        <dbReference type="SAM" id="MobiDB-lite"/>
    </source>
</evidence>
<accession>M3EJH3</accession>
<organism evidence="2 3">
    <name type="scientific">Streptomyces bottropensis ATCC 25435</name>
    <dbReference type="NCBI Taxonomy" id="1054862"/>
    <lineage>
        <taxon>Bacteria</taxon>
        <taxon>Bacillati</taxon>
        <taxon>Actinomycetota</taxon>
        <taxon>Actinomycetes</taxon>
        <taxon>Kitasatosporales</taxon>
        <taxon>Streptomycetaceae</taxon>
        <taxon>Streptomyces</taxon>
    </lineage>
</organism>
<evidence type="ECO:0000313" key="2">
    <source>
        <dbReference type="EMBL" id="EMF56521.1"/>
    </source>
</evidence>
<protein>
    <submittedName>
        <fullName evidence="2">Uncharacterized protein</fullName>
    </submittedName>
</protein>
<dbReference type="EMBL" id="KB405062">
    <property type="protein sequence ID" value="EMF56521.1"/>
    <property type="molecule type" value="Genomic_DNA"/>
</dbReference>